<protein>
    <submittedName>
        <fullName evidence="3">Glycosyltransferase family 2 protein</fullName>
    </submittedName>
</protein>
<keyword evidence="1" id="KW-0812">Transmembrane</keyword>
<dbReference type="CDD" id="cd00761">
    <property type="entry name" value="Glyco_tranf_GTA_type"/>
    <property type="match status" value="1"/>
</dbReference>
<dbReference type="PANTHER" id="PTHR22916">
    <property type="entry name" value="GLYCOSYLTRANSFERASE"/>
    <property type="match status" value="1"/>
</dbReference>
<dbReference type="FunFam" id="3.90.550.10:FF:000130">
    <property type="entry name" value="Family 2 glycosyl transferase"/>
    <property type="match status" value="1"/>
</dbReference>
<dbReference type="GO" id="GO:0016758">
    <property type="term" value="F:hexosyltransferase activity"/>
    <property type="evidence" value="ECO:0007669"/>
    <property type="project" value="UniProtKB-ARBA"/>
</dbReference>
<evidence type="ECO:0000259" key="2">
    <source>
        <dbReference type="Pfam" id="PF00535"/>
    </source>
</evidence>
<evidence type="ECO:0000313" key="4">
    <source>
        <dbReference type="Proteomes" id="UP000596329"/>
    </source>
</evidence>
<keyword evidence="1" id="KW-0472">Membrane</keyword>
<dbReference type="InterPro" id="IPR029044">
    <property type="entry name" value="Nucleotide-diphossugar_trans"/>
</dbReference>
<dbReference type="Proteomes" id="UP000596329">
    <property type="component" value="Chromosome"/>
</dbReference>
<dbReference type="Pfam" id="PF00535">
    <property type="entry name" value="Glycos_transf_2"/>
    <property type="match status" value="1"/>
</dbReference>
<dbReference type="Gene3D" id="3.90.550.10">
    <property type="entry name" value="Spore Coat Polysaccharide Biosynthesis Protein SpsA, Chain A"/>
    <property type="match status" value="1"/>
</dbReference>
<dbReference type="AlphaFoldDB" id="A0A7U2NGQ4"/>
<dbReference type="RefSeq" id="WP_203096037.1">
    <property type="nucleotide sequence ID" value="NZ_CP059075.1"/>
</dbReference>
<reference evidence="3 4" key="1">
    <citation type="submission" date="2020-07" db="EMBL/GenBank/DDBJ databases">
        <title>Genomic characterization of Flavobacterium psychrophilum strains.</title>
        <authorList>
            <person name="Castillo D."/>
            <person name="Jorgensen J."/>
            <person name="Middelboe M."/>
        </authorList>
    </citation>
    <scope>NUCLEOTIDE SEQUENCE [LARGE SCALE GENOMIC DNA]</scope>
    <source>
        <strain evidence="3 4">FPS-R7</strain>
    </source>
</reference>
<evidence type="ECO:0000313" key="3">
    <source>
        <dbReference type="EMBL" id="QRE04227.1"/>
    </source>
</evidence>
<name>A0A7U2NGQ4_FLAPS</name>
<dbReference type="EMBL" id="CP059075">
    <property type="protein sequence ID" value="QRE04227.1"/>
    <property type="molecule type" value="Genomic_DNA"/>
</dbReference>
<keyword evidence="3" id="KW-0808">Transferase</keyword>
<proteinExistence type="predicted"/>
<organism evidence="3 4">
    <name type="scientific">Flavobacterium psychrophilum</name>
    <dbReference type="NCBI Taxonomy" id="96345"/>
    <lineage>
        <taxon>Bacteria</taxon>
        <taxon>Pseudomonadati</taxon>
        <taxon>Bacteroidota</taxon>
        <taxon>Flavobacteriia</taxon>
        <taxon>Flavobacteriales</taxon>
        <taxon>Flavobacteriaceae</taxon>
        <taxon>Flavobacterium</taxon>
    </lineage>
</organism>
<feature type="domain" description="Glycosyltransferase 2-like" evidence="2">
    <location>
        <begin position="6"/>
        <end position="134"/>
    </location>
</feature>
<dbReference type="InterPro" id="IPR001173">
    <property type="entry name" value="Glyco_trans_2-like"/>
</dbReference>
<feature type="transmembrane region" description="Helical" evidence="1">
    <location>
        <begin position="228"/>
        <end position="247"/>
    </location>
</feature>
<sequence length="257" mass="29856">MNELVSIITPTYNSEQFIAEAIKSVQNQSYSHWEIIIVDDCSKDKTVNIIQNFIDEDHRIYLIQLDKNSGAGVARNNAINNAKGRYIAFLDSDDLWKPDKLSKQIKFMQRHNIPFTFSFYDCINEKGDLLNKCIEAPKKLSYYQLFFCNFVGNLTGIYDSNYFGKMAISSIRKRQDWIVWLTILKKIKTAKPVPESLALYRIRENSISASKVSLLKDNYAIYRKFHHLNIIVSLACMLVFLFTQLLVKPKFVKIIKT</sequence>
<dbReference type="SUPFAM" id="SSF53448">
    <property type="entry name" value="Nucleotide-diphospho-sugar transferases"/>
    <property type="match status" value="1"/>
</dbReference>
<keyword evidence="1" id="KW-1133">Transmembrane helix</keyword>
<dbReference type="PANTHER" id="PTHR22916:SF3">
    <property type="entry name" value="UDP-GLCNAC:BETAGAL BETA-1,3-N-ACETYLGLUCOSAMINYLTRANSFERASE-LIKE PROTEIN 1"/>
    <property type="match status" value="1"/>
</dbReference>
<evidence type="ECO:0000256" key="1">
    <source>
        <dbReference type="SAM" id="Phobius"/>
    </source>
</evidence>
<accession>A0A7U2NGQ4</accession>
<gene>
    <name evidence="3" type="ORF">H0H26_01070</name>
</gene>